<organism evidence="2 3">
    <name type="scientific">Corynascus novoguineensis</name>
    <dbReference type="NCBI Taxonomy" id="1126955"/>
    <lineage>
        <taxon>Eukaryota</taxon>
        <taxon>Fungi</taxon>
        <taxon>Dikarya</taxon>
        <taxon>Ascomycota</taxon>
        <taxon>Pezizomycotina</taxon>
        <taxon>Sordariomycetes</taxon>
        <taxon>Sordariomycetidae</taxon>
        <taxon>Sordariales</taxon>
        <taxon>Chaetomiaceae</taxon>
        <taxon>Corynascus</taxon>
    </lineage>
</organism>
<name>A0AAN7CPA9_9PEZI</name>
<keyword evidence="3" id="KW-1185">Reference proteome</keyword>
<gene>
    <name evidence="2" type="ORF">C7999DRAFT_16841</name>
</gene>
<accession>A0AAN7CPA9</accession>
<feature type="region of interest" description="Disordered" evidence="1">
    <location>
        <begin position="65"/>
        <end position="91"/>
    </location>
</feature>
<feature type="compositionally biased region" description="Polar residues" evidence="1">
    <location>
        <begin position="202"/>
        <end position="211"/>
    </location>
</feature>
<comment type="caution">
    <text evidence="2">The sequence shown here is derived from an EMBL/GenBank/DDBJ whole genome shotgun (WGS) entry which is preliminary data.</text>
</comment>
<reference evidence="2" key="1">
    <citation type="journal article" date="2023" name="Mol. Phylogenet. Evol.">
        <title>Genome-scale phylogeny and comparative genomics of the fungal order Sordariales.</title>
        <authorList>
            <person name="Hensen N."/>
            <person name="Bonometti L."/>
            <person name="Westerberg I."/>
            <person name="Brannstrom I.O."/>
            <person name="Guillou S."/>
            <person name="Cros-Aarteil S."/>
            <person name="Calhoun S."/>
            <person name="Haridas S."/>
            <person name="Kuo A."/>
            <person name="Mondo S."/>
            <person name="Pangilinan J."/>
            <person name="Riley R."/>
            <person name="LaButti K."/>
            <person name="Andreopoulos B."/>
            <person name="Lipzen A."/>
            <person name="Chen C."/>
            <person name="Yan M."/>
            <person name="Daum C."/>
            <person name="Ng V."/>
            <person name="Clum A."/>
            <person name="Steindorff A."/>
            <person name="Ohm R.A."/>
            <person name="Martin F."/>
            <person name="Silar P."/>
            <person name="Natvig D.O."/>
            <person name="Lalanne C."/>
            <person name="Gautier V."/>
            <person name="Ament-Velasquez S.L."/>
            <person name="Kruys A."/>
            <person name="Hutchinson M.I."/>
            <person name="Powell A.J."/>
            <person name="Barry K."/>
            <person name="Miller A.N."/>
            <person name="Grigoriev I.V."/>
            <person name="Debuchy R."/>
            <person name="Gladieux P."/>
            <person name="Hiltunen Thoren M."/>
            <person name="Johannesson H."/>
        </authorList>
    </citation>
    <scope>NUCLEOTIDE SEQUENCE</scope>
    <source>
        <strain evidence="2">CBS 359.72</strain>
    </source>
</reference>
<evidence type="ECO:0000313" key="3">
    <source>
        <dbReference type="Proteomes" id="UP001303647"/>
    </source>
</evidence>
<protein>
    <recommendedName>
        <fullName evidence="4">Gag protein</fullName>
    </recommendedName>
</protein>
<proteinExistence type="predicted"/>
<evidence type="ECO:0000313" key="2">
    <source>
        <dbReference type="EMBL" id="KAK4244947.1"/>
    </source>
</evidence>
<reference evidence="2" key="2">
    <citation type="submission" date="2023-05" db="EMBL/GenBank/DDBJ databases">
        <authorList>
            <consortium name="Lawrence Berkeley National Laboratory"/>
            <person name="Steindorff A."/>
            <person name="Hensen N."/>
            <person name="Bonometti L."/>
            <person name="Westerberg I."/>
            <person name="Brannstrom I.O."/>
            <person name="Guillou S."/>
            <person name="Cros-Aarteil S."/>
            <person name="Calhoun S."/>
            <person name="Haridas S."/>
            <person name="Kuo A."/>
            <person name="Mondo S."/>
            <person name="Pangilinan J."/>
            <person name="Riley R."/>
            <person name="Labutti K."/>
            <person name="Andreopoulos B."/>
            <person name="Lipzen A."/>
            <person name="Chen C."/>
            <person name="Yanf M."/>
            <person name="Daum C."/>
            <person name="Ng V."/>
            <person name="Clum A."/>
            <person name="Ohm R."/>
            <person name="Martin F."/>
            <person name="Silar P."/>
            <person name="Natvig D."/>
            <person name="Lalanne C."/>
            <person name="Gautier V."/>
            <person name="Ament-Velasquez S.L."/>
            <person name="Kruys A."/>
            <person name="Hutchinson M.I."/>
            <person name="Powell A.J."/>
            <person name="Barry K."/>
            <person name="Miller A.N."/>
            <person name="Grigoriev I.V."/>
            <person name="Debuchy R."/>
            <person name="Gladieux P."/>
            <person name="Thoren M.H."/>
            <person name="Johannesson H."/>
        </authorList>
    </citation>
    <scope>NUCLEOTIDE SEQUENCE</scope>
    <source>
        <strain evidence="2">CBS 359.72</strain>
    </source>
</reference>
<sequence>MSATEGITKLTGPETWKVWNTRFINEATAKQIWDLIDPASDTKGQFQPRPVEPVPASYPKLMIPPAAGTRASSETARATPLPEQVEPYGKPANISEMTTAGRELYRQDMANFQFNWRRYKDKRDQVSHITAWISKTVDDDIYSATCTPGKTLDVWYANLKERARTNELEERRRALERYYAAHNREDDVQPRTIAKGAFVTFAGQTPDQGDGSQRGPAQRTGKRKYTGGSKSGCPACDRRHNVEDCWSVRPEIRPAGKRPAMAAEKRAYERMQQDPELRQRVEQLRKRTDTVITTLVDLLGILERQYEVKVKVVESDNEIISRLP</sequence>
<dbReference type="Proteomes" id="UP001303647">
    <property type="component" value="Unassembled WGS sequence"/>
</dbReference>
<evidence type="ECO:0000256" key="1">
    <source>
        <dbReference type="SAM" id="MobiDB-lite"/>
    </source>
</evidence>
<feature type="region of interest" description="Disordered" evidence="1">
    <location>
        <begin position="202"/>
        <end position="232"/>
    </location>
</feature>
<evidence type="ECO:0008006" key="4">
    <source>
        <dbReference type="Google" id="ProtNLM"/>
    </source>
</evidence>
<feature type="non-terminal residue" evidence="2">
    <location>
        <position position="324"/>
    </location>
</feature>
<dbReference type="AlphaFoldDB" id="A0AAN7CPA9"/>
<dbReference type="EMBL" id="MU857718">
    <property type="protein sequence ID" value="KAK4244947.1"/>
    <property type="molecule type" value="Genomic_DNA"/>
</dbReference>